<keyword evidence="3" id="KW-1003">Cell membrane</keyword>
<accession>A0A1Y6BV59</accession>
<feature type="transmembrane region" description="Helical" evidence="9">
    <location>
        <begin position="94"/>
        <end position="115"/>
    </location>
</feature>
<feature type="transmembrane region" description="Helical" evidence="9">
    <location>
        <begin position="12"/>
        <end position="30"/>
    </location>
</feature>
<dbReference type="CDD" id="cd06582">
    <property type="entry name" value="TM_PBP1_LivH_like"/>
    <property type="match status" value="1"/>
</dbReference>
<keyword evidence="4 9" id="KW-0812">Transmembrane</keyword>
<dbReference type="GO" id="GO:0022857">
    <property type="term" value="F:transmembrane transporter activity"/>
    <property type="evidence" value="ECO:0007669"/>
    <property type="project" value="InterPro"/>
</dbReference>
<evidence type="ECO:0000256" key="8">
    <source>
        <dbReference type="ARBA" id="ARBA00037998"/>
    </source>
</evidence>
<feature type="transmembrane region" description="Helical" evidence="9">
    <location>
        <begin position="135"/>
        <end position="159"/>
    </location>
</feature>
<feature type="transmembrane region" description="Helical" evidence="9">
    <location>
        <begin position="262"/>
        <end position="281"/>
    </location>
</feature>
<dbReference type="STRING" id="560819.SAMN05428998_110100"/>
<evidence type="ECO:0000256" key="6">
    <source>
        <dbReference type="ARBA" id="ARBA00022989"/>
    </source>
</evidence>
<evidence type="ECO:0000256" key="9">
    <source>
        <dbReference type="SAM" id="Phobius"/>
    </source>
</evidence>
<organism evidence="10 11">
    <name type="scientific">Tistlia consotensis USBA 355</name>
    <dbReference type="NCBI Taxonomy" id="560819"/>
    <lineage>
        <taxon>Bacteria</taxon>
        <taxon>Pseudomonadati</taxon>
        <taxon>Pseudomonadota</taxon>
        <taxon>Alphaproteobacteria</taxon>
        <taxon>Rhodospirillales</taxon>
        <taxon>Rhodovibrionaceae</taxon>
        <taxon>Tistlia</taxon>
    </lineage>
</organism>
<evidence type="ECO:0000256" key="3">
    <source>
        <dbReference type="ARBA" id="ARBA00022475"/>
    </source>
</evidence>
<sequence>MDLFLQLFFNGLTNGSYYALLGVGFGLIFATTKIVHFAYGPIFACAAYAAWWAASLGVPLPLAGVFAVAVAAVLGVASFLVIYRPIQVRGAPGLVALIASLGLFILLENLLGIVFGAGNKVIENVNYDVFFLGPVFFTSIHLWQIASLAILGGALFLFLRYTRFGKAIVAMTDNREMAEIIGIDTTRMAIAVFAIGSALSAVPAVLILLKDGATTHMGFQAVFMAFVTVVVGGIGSIRGAVVGGFALGLVQSLGLWKIPTEWQSSIAFVVLFLILVARPQGLFGASRL</sequence>
<dbReference type="InterPro" id="IPR052157">
    <property type="entry name" value="BCAA_transport_permease"/>
</dbReference>
<dbReference type="Pfam" id="PF02653">
    <property type="entry name" value="BPD_transp_2"/>
    <property type="match status" value="1"/>
</dbReference>
<dbReference type="GO" id="GO:0005886">
    <property type="term" value="C:plasma membrane"/>
    <property type="evidence" value="ECO:0007669"/>
    <property type="project" value="UniProtKB-SubCell"/>
</dbReference>
<keyword evidence="7 9" id="KW-0472">Membrane</keyword>
<dbReference type="RefSeq" id="WP_085123319.1">
    <property type="nucleotide sequence ID" value="NZ_FWZX01000010.1"/>
</dbReference>
<reference evidence="10 11" key="1">
    <citation type="submission" date="2017-04" db="EMBL/GenBank/DDBJ databases">
        <authorList>
            <person name="Afonso C.L."/>
            <person name="Miller P.J."/>
            <person name="Scott M.A."/>
            <person name="Spackman E."/>
            <person name="Goraichik I."/>
            <person name="Dimitrov K.M."/>
            <person name="Suarez D.L."/>
            <person name="Swayne D.E."/>
        </authorList>
    </citation>
    <scope>NUCLEOTIDE SEQUENCE [LARGE SCALE GENOMIC DNA]</scope>
    <source>
        <strain evidence="10 11">USBA 355</strain>
    </source>
</reference>
<comment type="similarity">
    <text evidence="8">Belongs to the binding-protein-dependent transport system permease family. LivHM subfamily.</text>
</comment>
<name>A0A1Y6BV59_9PROT</name>
<feature type="transmembrane region" description="Helical" evidence="9">
    <location>
        <begin position="188"/>
        <end position="209"/>
    </location>
</feature>
<evidence type="ECO:0000256" key="7">
    <source>
        <dbReference type="ARBA" id="ARBA00023136"/>
    </source>
</evidence>
<evidence type="ECO:0000256" key="1">
    <source>
        <dbReference type="ARBA" id="ARBA00004651"/>
    </source>
</evidence>
<keyword evidence="6 9" id="KW-1133">Transmembrane helix</keyword>
<dbReference type="AlphaFoldDB" id="A0A1Y6BV59"/>
<evidence type="ECO:0000256" key="4">
    <source>
        <dbReference type="ARBA" id="ARBA00022692"/>
    </source>
</evidence>
<keyword evidence="11" id="KW-1185">Reference proteome</keyword>
<dbReference type="PANTHER" id="PTHR11795">
    <property type="entry name" value="BRANCHED-CHAIN AMINO ACID TRANSPORT SYSTEM PERMEASE PROTEIN LIVH"/>
    <property type="match status" value="1"/>
</dbReference>
<proteinExistence type="inferred from homology"/>
<dbReference type="EMBL" id="FWZX01000010">
    <property type="protein sequence ID" value="SMF30306.1"/>
    <property type="molecule type" value="Genomic_DNA"/>
</dbReference>
<dbReference type="Proteomes" id="UP000192917">
    <property type="component" value="Unassembled WGS sequence"/>
</dbReference>
<dbReference type="InterPro" id="IPR001851">
    <property type="entry name" value="ABC_transp_permease"/>
</dbReference>
<feature type="transmembrane region" description="Helical" evidence="9">
    <location>
        <begin position="221"/>
        <end position="250"/>
    </location>
</feature>
<evidence type="ECO:0000256" key="2">
    <source>
        <dbReference type="ARBA" id="ARBA00022448"/>
    </source>
</evidence>
<comment type="subcellular location">
    <subcellularLocation>
        <location evidence="1">Cell membrane</location>
        <topology evidence="1">Multi-pass membrane protein</topology>
    </subcellularLocation>
</comment>
<keyword evidence="5" id="KW-0029">Amino-acid transport</keyword>
<feature type="transmembrane region" description="Helical" evidence="9">
    <location>
        <begin position="37"/>
        <end position="54"/>
    </location>
</feature>
<protein>
    <submittedName>
        <fullName evidence="10">Branched-chain amino acid transport system permease protein</fullName>
    </submittedName>
</protein>
<evidence type="ECO:0000313" key="11">
    <source>
        <dbReference type="Proteomes" id="UP000192917"/>
    </source>
</evidence>
<keyword evidence="2" id="KW-0813">Transport</keyword>
<dbReference type="GO" id="GO:0006865">
    <property type="term" value="P:amino acid transport"/>
    <property type="evidence" value="ECO:0007669"/>
    <property type="project" value="UniProtKB-KW"/>
</dbReference>
<feature type="transmembrane region" description="Helical" evidence="9">
    <location>
        <begin position="60"/>
        <end position="82"/>
    </location>
</feature>
<evidence type="ECO:0000313" key="10">
    <source>
        <dbReference type="EMBL" id="SMF30306.1"/>
    </source>
</evidence>
<dbReference type="PANTHER" id="PTHR11795:SF445">
    <property type="entry name" value="AMINO ACID ABC TRANSPORTER PERMEASE PROTEIN"/>
    <property type="match status" value="1"/>
</dbReference>
<evidence type="ECO:0000256" key="5">
    <source>
        <dbReference type="ARBA" id="ARBA00022970"/>
    </source>
</evidence>
<gene>
    <name evidence="10" type="ORF">SAMN05428998_110100</name>
</gene>